<dbReference type="CDD" id="cd09272">
    <property type="entry name" value="RNase_HI_RT_Ty1"/>
    <property type="match status" value="1"/>
</dbReference>
<dbReference type="Pfam" id="PF00665">
    <property type="entry name" value="rve"/>
    <property type="match status" value="1"/>
</dbReference>
<dbReference type="Proteomes" id="UP000315295">
    <property type="component" value="Unassembled WGS sequence"/>
</dbReference>
<dbReference type="InterPro" id="IPR025724">
    <property type="entry name" value="GAG-pre-integrase_dom"/>
</dbReference>
<dbReference type="InterPro" id="IPR029472">
    <property type="entry name" value="Copia-like_N"/>
</dbReference>
<dbReference type="Pfam" id="PF22936">
    <property type="entry name" value="Pol_BBD"/>
    <property type="match status" value="1"/>
</dbReference>
<keyword evidence="1" id="KW-0378">Hydrolase</keyword>
<evidence type="ECO:0000313" key="5">
    <source>
        <dbReference type="Proteomes" id="UP000315295"/>
    </source>
</evidence>
<dbReference type="Gene3D" id="3.30.420.10">
    <property type="entry name" value="Ribonuclease H-like superfamily/Ribonuclease H"/>
    <property type="match status" value="1"/>
</dbReference>
<dbReference type="SUPFAM" id="SSF53098">
    <property type="entry name" value="Ribonuclease H-like"/>
    <property type="match status" value="1"/>
</dbReference>
<dbReference type="GO" id="GO:0015074">
    <property type="term" value="P:DNA integration"/>
    <property type="evidence" value="ECO:0007669"/>
    <property type="project" value="InterPro"/>
</dbReference>
<dbReference type="InterPro" id="IPR054722">
    <property type="entry name" value="PolX-like_BBD"/>
</dbReference>
<dbReference type="Pfam" id="PF14244">
    <property type="entry name" value="Retrotran_gag_3"/>
    <property type="match status" value="1"/>
</dbReference>
<protein>
    <recommendedName>
        <fullName evidence="3">Integrase catalytic domain-containing protein</fullName>
    </recommendedName>
</protein>
<dbReference type="PANTHER" id="PTHR11439">
    <property type="entry name" value="GAG-POL-RELATED RETROTRANSPOSON"/>
    <property type="match status" value="1"/>
</dbReference>
<feature type="compositionally biased region" description="Basic residues" evidence="2">
    <location>
        <begin position="276"/>
        <end position="292"/>
    </location>
</feature>
<organism evidence="4 5">
    <name type="scientific">Malus baccata</name>
    <name type="common">Siberian crab apple</name>
    <name type="synonym">Pyrus baccata</name>
    <dbReference type="NCBI Taxonomy" id="106549"/>
    <lineage>
        <taxon>Eukaryota</taxon>
        <taxon>Viridiplantae</taxon>
        <taxon>Streptophyta</taxon>
        <taxon>Embryophyta</taxon>
        <taxon>Tracheophyta</taxon>
        <taxon>Spermatophyta</taxon>
        <taxon>Magnoliopsida</taxon>
        <taxon>eudicotyledons</taxon>
        <taxon>Gunneridae</taxon>
        <taxon>Pentapetalae</taxon>
        <taxon>rosids</taxon>
        <taxon>fabids</taxon>
        <taxon>Rosales</taxon>
        <taxon>Rosaceae</taxon>
        <taxon>Amygdaloideae</taxon>
        <taxon>Maleae</taxon>
        <taxon>Malus</taxon>
    </lineage>
</organism>
<sequence length="1436" mass="161360">MATDASSGSKFNAKADASNPLFIHHSDHPAMMLVSKPLNGDNYSTWSRAMKISLSAKNKLGFVDGTVLQPSVKTMPDDNASWQRCNDMIVAWIINSIDSDIADSILYMTDAHAIWEELRERYCQSNAPRIFQIQRDIASLTQDQLSIAAYYTKMKSLWDELSSYSESVSCTCGAQNERNKLMQFLMGLNDSYSAVRGQLLLMNPLPTVRQAYASISQEEKQRSLASSRVTTDVAAMAVRQPSSKSSNRKPLHCTHCDQDYHTIDTCYQLHGYPPGHRLHKVKPQKGNQRPKKDRGSSSANHVSENTATKEELQSVMSGFSDAQFQQILQIMNGQSREEQPQANVAKTGLSNSPLHLHRWIIDSGATDHITSSPELLTGGVKNKNMSPVLLPSGEQARILSIGHVPLSSTFKLQDVLCVPTFKVDLMSVSRITSGLHCSVTFFPSWCIMQDLTTRTVIGLGKQRGGLYYLVALAPDQSKFPRRFCNLVLSPTELWHRRLGHLSSSRLDFMSKQLLHFPFASNNACDICPLAKQHRLPFTVSSISSNQPFVLIHCDIWGPFKVASTSRAKYFLTIVDDYSRFTWIFLMQHKHDTQSLLKDFFSFVKTQFNTSIRNIRVDNGGEFFSLRDFFKDHGVIYQHSCVYTPQQNGVVERKHRHILETARALRFQANLPLHFWGECVLTAVHLINRLPTPILSKQTPFERLYSKPPTFSHLRVFGCLAYATDVNVTHKFSPRAHKCIFLGYPSGQKAYKLYNLTTRQIFTSRDVVFHENIFPFHTSPSSSSPQPMSFSNPLLEPPSLDPVLPSVIHPSNPMLFVEPTSFADAESPAPPSPAPLPASAVPDLTPSVSEPAPAPAPVLRRSSRHSSPPPKLRDYDCPTLKLTQPPPPLSSSSGRPPGTRYPLANYLTYHRFSPTQQSFLAHITRQVEPRTYEDAARFPHWQAAMASELAALEANCTWSLTSLPRGKTPIGCRWVYKIKHRSDGSIERYKARLVAKGYTQLEGVDFHDTFSPTAKMVTVRCLLALAVSRQWSLHQLDVHNAFLHGDLHEEIYMTLPPGLRRQGENLVCRLSKSLYGLKQASRQWFAKFSEAIQSAGYVQSKSDYSLFTRKQGKSFTALLIYVDDILITGNDSSTIDALKQFLNGRFKIKDLGDLKYFLGIEVSRSKKGIFISQRKYALEILKDGGLLGARPVDFPMEQNLKLSDNGAILKDPAKYRRLVGRLIYLTITRPDITYSVHVLSRFMHEPHTPHMEAALRILKYIKNTPGQGLFFSAENDLVLNAYCDSDWAGCPTTRRSTTGYCIFLGASLVSWKSKRQKTVSLSSAEAEYRAMAGACCELSWLRCLLKDLGILHQRPALLHCDNKAALHIAANPVFHERTRHIEMDCHFIRDKIQDGSVVTRFVPSSNQLADVLTKPLGKDTFSKIIHKLGVLNIHSPT</sequence>
<dbReference type="Pfam" id="PF13976">
    <property type="entry name" value="gag_pre-integrs"/>
    <property type="match status" value="1"/>
</dbReference>
<dbReference type="InterPro" id="IPR012337">
    <property type="entry name" value="RNaseH-like_sf"/>
</dbReference>
<dbReference type="InterPro" id="IPR005162">
    <property type="entry name" value="Retrotrans_gag_dom"/>
</dbReference>
<feature type="domain" description="Integrase catalytic" evidence="3">
    <location>
        <begin position="543"/>
        <end position="707"/>
    </location>
</feature>
<keyword evidence="1" id="KW-0645">Protease</keyword>
<feature type="region of interest" description="Disordered" evidence="2">
    <location>
        <begin position="273"/>
        <end position="307"/>
    </location>
</feature>
<dbReference type="PROSITE" id="PS50994">
    <property type="entry name" value="INTEGRASE"/>
    <property type="match status" value="1"/>
</dbReference>
<evidence type="ECO:0000259" key="3">
    <source>
        <dbReference type="PROSITE" id="PS50994"/>
    </source>
</evidence>
<keyword evidence="5" id="KW-1185">Reference proteome</keyword>
<dbReference type="EMBL" id="VIEB01000089">
    <property type="protein sequence ID" value="TQE07233.1"/>
    <property type="molecule type" value="Genomic_DNA"/>
</dbReference>
<gene>
    <name evidence="4" type="ORF">C1H46_007143</name>
</gene>
<dbReference type="InterPro" id="IPR013103">
    <property type="entry name" value="RVT_2"/>
</dbReference>
<feature type="compositionally biased region" description="Polar residues" evidence="2">
    <location>
        <begin position="296"/>
        <end position="306"/>
    </location>
</feature>
<dbReference type="InterPro" id="IPR001584">
    <property type="entry name" value="Integrase_cat-core"/>
</dbReference>
<dbReference type="Pfam" id="PF07727">
    <property type="entry name" value="RVT_2"/>
    <property type="match status" value="1"/>
</dbReference>
<evidence type="ECO:0000313" key="4">
    <source>
        <dbReference type="EMBL" id="TQE07233.1"/>
    </source>
</evidence>
<dbReference type="GO" id="GO:0003676">
    <property type="term" value="F:nucleic acid binding"/>
    <property type="evidence" value="ECO:0007669"/>
    <property type="project" value="InterPro"/>
</dbReference>
<dbReference type="InterPro" id="IPR043502">
    <property type="entry name" value="DNA/RNA_pol_sf"/>
</dbReference>
<dbReference type="PANTHER" id="PTHR11439:SF470">
    <property type="entry name" value="CYSTEINE-RICH RLK (RECEPTOR-LIKE PROTEIN KINASE) 8"/>
    <property type="match status" value="1"/>
</dbReference>
<dbReference type="Pfam" id="PF03732">
    <property type="entry name" value="Retrotrans_gag"/>
    <property type="match status" value="1"/>
</dbReference>
<keyword evidence="1" id="KW-0064">Aspartyl protease</keyword>
<accession>A0A540N9I8</accession>
<feature type="region of interest" description="Disordered" evidence="2">
    <location>
        <begin position="821"/>
        <end position="896"/>
    </location>
</feature>
<dbReference type="SUPFAM" id="SSF56672">
    <property type="entry name" value="DNA/RNA polymerases"/>
    <property type="match status" value="1"/>
</dbReference>
<reference evidence="4 5" key="1">
    <citation type="journal article" date="2019" name="G3 (Bethesda)">
        <title>Sequencing of a Wild Apple (Malus baccata) Genome Unravels the Differences Between Cultivated and Wild Apple Species Regarding Disease Resistance and Cold Tolerance.</title>
        <authorList>
            <person name="Chen X."/>
        </authorList>
    </citation>
    <scope>NUCLEOTIDE SEQUENCE [LARGE SCALE GENOMIC DNA]</scope>
    <source>
        <strain evidence="5">cv. Shandingzi</strain>
        <tissue evidence="4">Leaves</tissue>
    </source>
</reference>
<name>A0A540N9I8_MALBA</name>
<dbReference type="Pfam" id="PF25597">
    <property type="entry name" value="SH3_retrovirus"/>
    <property type="match status" value="1"/>
</dbReference>
<dbReference type="InterPro" id="IPR036397">
    <property type="entry name" value="RNaseH_sf"/>
</dbReference>
<dbReference type="GO" id="GO:0004190">
    <property type="term" value="F:aspartic-type endopeptidase activity"/>
    <property type="evidence" value="ECO:0007669"/>
    <property type="project" value="UniProtKB-KW"/>
</dbReference>
<proteinExistence type="predicted"/>
<evidence type="ECO:0000256" key="2">
    <source>
        <dbReference type="SAM" id="MobiDB-lite"/>
    </source>
</evidence>
<dbReference type="InterPro" id="IPR057670">
    <property type="entry name" value="SH3_retrovirus"/>
</dbReference>
<comment type="caution">
    <text evidence="4">The sequence shown here is derived from an EMBL/GenBank/DDBJ whole genome shotgun (WGS) entry which is preliminary data.</text>
</comment>
<evidence type="ECO:0000256" key="1">
    <source>
        <dbReference type="ARBA" id="ARBA00022750"/>
    </source>
</evidence>